<organism evidence="2 3">
    <name type="scientific">Coemansia asiatica</name>
    <dbReference type="NCBI Taxonomy" id="1052880"/>
    <lineage>
        <taxon>Eukaryota</taxon>
        <taxon>Fungi</taxon>
        <taxon>Fungi incertae sedis</taxon>
        <taxon>Zoopagomycota</taxon>
        <taxon>Kickxellomycotina</taxon>
        <taxon>Kickxellomycetes</taxon>
        <taxon>Kickxellales</taxon>
        <taxon>Kickxellaceae</taxon>
        <taxon>Coemansia</taxon>
    </lineage>
</organism>
<accession>A0A9W7XHM8</accession>
<comment type="caution">
    <text evidence="2">The sequence shown here is derived from an EMBL/GenBank/DDBJ whole genome shotgun (WGS) entry which is preliminary data.</text>
</comment>
<sequence length="52" mass="5395">LKEARAKAIGEDENDSEALAAGEGVASMQLQSALQSAQQSDVDMGGEEDDDL</sequence>
<evidence type="ECO:0000313" key="3">
    <source>
        <dbReference type="Proteomes" id="UP001145021"/>
    </source>
</evidence>
<dbReference type="EMBL" id="JANBOH010000256">
    <property type="protein sequence ID" value="KAJ1643426.1"/>
    <property type="molecule type" value="Genomic_DNA"/>
</dbReference>
<feature type="region of interest" description="Disordered" evidence="1">
    <location>
        <begin position="30"/>
        <end position="52"/>
    </location>
</feature>
<evidence type="ECO:0000313" key="2">
    <source>
        <dbReference type="EMBL" id="KAJ1643426.1"/>
    </source>
</evidence>
<proteinExistence type="predicted"/>
<reference evidence="2" key="1">
    <citation type="submission" date="2022-07" db="EMBL/GenBank/DDBJ databases">
        <title>Phylogenomic reconstructions and comparative analyses of Kickxellomycotina fungi.</title>
        <authorList>
            <person name="Reynolds N.K."/>
            <person name="Stajich J.E."/>
            <person name="Barry K."/>
            <person name="Grigoriev I.V."/>
            <person name="Crous P."/>
            <person name="Smith M.E."/>
        </authorList>
    </citation>
    <scope>NUCLEOTIDE SEQUENCE</scope>
    <source>
        <strain evidence="2">NBRC 105413</strain>
    </source>
</reference>
<evidence type="ECO:0000256" key="1">
    <source>
        <dbReference type="SAM" id="MobiDB-lite"/>
    </source>
</evidence>
<dbReference type="Proteomes" id="UP001145021">
    <property type="component" value="Unassembled WGS sequence"/>
</dbReference>
<dbReference type="AlphaFoldDB" id="A0A9W7XHM8"/>
<name>A0A9W7XHM8_9FUNG</name>
<gene>
    <name evidence="2" type="ORF">LPJ64_004789</name>
</gene>
<feature type="non-terminal residue" evidence="2">
    <location>
        <position position="1"/>
    </location>
</feature>
<feature type="compositionally biased region" description="Low complexity" evidence="1">
    <location>
        <begin position="30"/>
        <end position="40"/>
    </location>
</feature>
<protein>
    <submittedName>
        <fullName evidence="2">Uncharacterized protein</fullName>
    </submittedName>
</protein>
<keyword evidence="3" id="KW-1185">Reference proteome</keyword>